<keyword evidence="2" id="KW-0732">Signal</keyword>
<dbReference type="AlphaFoldDB" id="A0A368S114"/>
<feature type="region of interest" description="Disordered" evidence="1">
    <location>
        <begin position="85"/>
        <end position="133"/>
    </location>
</feature>
<dbReference type="EMBL" id="CM003534">
    <property type="protein sequence ID" value="RCV36095.1"/>
    <property type="molecule type" value="Genomic_DNA"/>
</dbReference>
<accession>A0A368S114</accession>
<evidence type="ECO:0000256" key="1">
    <source>
        <dbReference type="SAM" id="MobiDB-lite"/>
    </source>
</evidence>
<gene>
    <name evidence="3" type="ORF">SETIT_7G292400v2</name>
</gene>
<feature type="compositionally biased region" description="Basic and acidic residues" evidence="1">
    <location>
        <begin position="98"/>
        <end position="115"/>
    </location>
</feature>
<organism evidence="3">
    <name type="scientific">Setaria italica</name>
    <name type="common">Foxtail millet</name>
    <name type="synonym">Panicum italicum</name>
    <dbReference type="NCBI Taxonomy" id="4555"/>
    <lineage>
        <taxon>Eukaryota</taxon>
        <taxon>Viridiplantae</taxon>
        <taxon>Streptophyta</taxon>
        <taxon>Embryophyta</taxon>
        <taxon>Tracheophyta</taxon>
        <taxon>Spermatophyta</taxon>
        <taxon>Magnoliopsida</taxon>
        <taxon>Liliopsida</taxon>
        <taxon>Poales</taxon>
        <taxon>Poaceae</taxon>
        <taxon>PACMAD clade</taxon>
        <taxon>Panicoideae</taxon>
        <taxon>Panicodae</taxon>
        <taxon>Paniceae</taxon>
        <taxon>Cenchrinae</taxon>
        <taxon>Setaria</taxon>
    </lineage>
</organism>
<feature type="region of interest" description="Disordered" evidence="1">
    <location>
        <begin position="42"/>
        <end position="73"/>
    </location>
</feature>
<proteinExistence type="predicted"/>
<evidence type="ECO:0000256" key="2">
    <source>
        <dbReference type="SAM" id="SignalP"/>
    </source>
</evidence>
<reference evidence="3" key="2">
    <citation type="submission" date="2015-07" db="EMBL/GenBank/DDBJ databases">
        <authorList>
            <person name="Noorani M."/>
        </authorList>
    </citation>
    <scope>NUCLEOTIDE SEQUENCE</scope>
    <source>
        <strain evidence="3">Yugu1</strain>
    </source>
</reference>
<evidence type="ECO:0000313" key="3">
    <source>
        <dbReference type="EMBL" id="RCV36095.1"/>
    </source>
</evidence>
<feature type="chain" id="PRO_5016950791" evidence="2">
    <location>
        <begin position="19"/>
        <end position="163"/>
    </location>
</feature>
<feature type="signal peptide" evidence="2">
    <location>
        <begin position="1"/>
        <end position="18"/>
    </location>
</feature>
<protein>
    <submittedName>
        <fullName evidence="3">Uncharacterized protein</fullName>
    </submittedName>
</protein>
<sequence length="163" mass="18290">MLATAGVTLWLGLPFLFAVPFSSRPDGSWSCGRRRLSELGRTPRCRGLHQHGGDHVRGAPRRAGGGGGRRAPLLRLRRRALRQHIREQQRARGHQLRAAREQGGDERPRGARHEPPPAAARSPLQGEDERNRDRLRRASLRSSCRRCYVVPQSFCTPRTGDVI</sequence>
<name>A0A368S114_SETIT</name>
<reference evidence="3" key="1">
    <citation type="journal article" date="2012" name="Nat. Biotechnol.">
        <title>Reference genome sequence of the model plant Setaria.</title>
        <authorList>
            <person name="Bennetzen J.L."/>
            <person name="Schmutz J."/>
            <person name="Wang H."/>
            <person name="Percifield R."/>
            <person name="Hawkins J."/>
            <person name="Pontaroli A.C."/>
            <person name="Estep M."/>
            <person name="Feng L."/>
            <person name="Vaughn J.N."/>
            <person name="Grimwood J."/>
            <person name="Jenkins J."/>
            <person name="Barry K."/>
            <person name="Lindquist E."/>
            <person name="Hellsten U."/>
            <person name="Deshpande S."/>
            <person name="Wang X."/>
            <person name="Wu X."/>
            <person name="Mitros T."/>
            <person name="Triplett J."/>
            <person name="Yang X."/>
            <person name="Ye C.Y."/>
            <person name="Mauro-Herrera M."/>
            <person name="Wang L."/>
            <person name="Li P."/>
            <person name="Sharma M."/>
            <person name="Sharma R."/>
            <person name="Ronald P.C."/>
            <person name="Panaud O."/>
            <person name="Kellogg E.A."/>
            <person name="Brutnell T.P."/>
            <person name="Doust A.N."/>
            <person name="Tuskan G.A."/>
            <person name="Rokhsar D."/>
            <person name="Devos K.M."/>
        </authorList>
    </citation>
    <scope>NUCLEOTIDE SEQUENCE [LARGE SCALE GENOMIC DNA]</scope>
    <source>
        <strain evidence="3">Yugu1</strain>
    </source>
</reference>